<keyword evidence="1" id="KW-1133">Transmembrane helix</keyword>
<gene>
    <name evidence="2" type="primary">ydeH</name>
    <name evidence="2" type="ORF">GCM10011409_24560</name>
</gene>
<feature type="transmembrane region" description="Helical" evidence="1">
    <location>
        <begin position="94"/>
        <end position="115"/>
    </location>
</feature>
<reference evidence="2" key="2">
    <citation type="submission" date="2020-09" db="EMBL/GenBank/DDBJ databases">
        <authorList>
            <person name="Sun Q."/>
            <person name="Zhou Y."/>
        </authorList>
    </citation>
    <scope>NUCLEOTIDE SEQUENCE</scope>
    <source>
        <strain evidence="2">CGMCC 1.15454</strain>
    </source>
</reference>
<evidence type="ECO:0000313" key="2">
    <source>
        <dbReference type="EMBL" id="GGB46076.1"/>
    </source>
</evidence>
<proteinExistence type="predicted"/>
<feature type="transmembrane region" description="Helical" evidence="1">
    <location>
        <begin position="64"/>
        <end position="88"/>
    </location>
</feature>
<organism evidence="2 3">
    <name type="scientific">Lentibacillus populi</name>
    <dbReference type="NCBI Taxonomy" id="1827502"/>
    <lineage>
        <taxon>Bacteria</taxon>
        <taxon>Bacillati</taxon>
        <taxon>Bacillota</taxon>
        <taxon>Bacilli</taxon>
        <taxon>Bacillales</taxon>
        <taxon>Bacillaceae</taxon>
        <taxon>Lentibacillus</taxon>
    </lineage>
</organism>
<keyword evidence="3" id="KW-1185">Reference proteome</keyword>
<keyword evidence="1" id="KW-0812">Transmembrane</keyword>
<evidence type="ECO:0000313" key="3">
    <source>
        <dbReference type="Proteomes" id="UP000621492"/>
    </source>
</evidence>
<dbReference type="RefSeq" id="WP_155554619.1">
    <property type="nucleotide sequence ID" value="NZ_BMJD01000019.1"/>
</dbReference>
<feature type="transmembrane region" description="Helical" evidence="1">
    <location>
        <begin position="38"/>
        <end position="57"/>
    </location>
</feature>
<accession>A0A9W5X6B1</accession>
<evidence type="ECO:0000256" key="1">
    <source>
        <dbReference type="SAM" id="Phobius"/>
    </source>
</evidence>
<keyword evidence="1" id="KW-0472">Membrane</keyword>
<protein>
    <submittedName>
        <fullName evidence="2">Membrane protein YdeH</fullName>
    </submittedName>
</protein>
<dbReference type="EMBL" id="BMJD01000019">
    <property type="protein sequence ID" value="GGB46076.1"/>
    <property type="molecule type" value="Genomic_DNA"/>
</dbReference>
<dbReference type="Proteomes" id="UP000621492">
    <property type="component" value="Unassembled WGS sequence"/>
</dbReference>
<comment type="caution">
    <text evidence="2">The sequence shown here is derived from an EMBL/GenBank/DDBJ whole genome shotgun (WGS) entry which is preliminary data.</text>
</comment>
<dbReference type="AlphaFoldDB" id="A0A9W5X6B1"/>
<sequence length="125" mass="13323">MFKRFLMVFLTLIIAVAAVLLAAKHPTGPNTVSFDEPAGLWISIGMIIALFLPPLILSLFTNRIVIILSAVYQAFVVIAFLGIIPIGFLFPNNLGVSIIVVLGALVSIASVVVTLKTNSGKAVKF</sequence>
<name>A0A9W5X6B1_9BACI</name>
<reference evidence="2" key="1">
    <citation type="journal article" date="2014" name="Int. J. Syst. Evol. Microbiol.">
        <title>Complete genome sequence of Corynebacterium casei LMG S-19264T (=DSM 44701T), isolated from a smear-ripened cheese.</title>
        <authorList>
            <consortium name="US DOE Joint Genome Institute (JGI-PGF)"/>
            <person name="Walter F."/>
            <person name="Albersmeier A."/>
            <person name="Kalinowski J."/>
            <person name="Ruckert C."/>
        </authorList>
    </citation>
    <scope>NUCLEOTIDE SEQUENCE</scope>
    <source>
        <strain evidence="2">CGMCC 1.15454</strain>
    </source>
</reference>